<feature type="transmembrane region" description="Helical" evidence="2">
    <location>
        <begin position="177"/>
        <end position="197"/>
    </location>
</feature>
<keyword evidence="2" id="KW-0472">Membrane</keyword>
<keyword evidence="2" id="KW-1133">Transmembrane helix</keyword>
<gene>
    <name evidence="4" type="ORF">F5050DRAFT_1848089</name>
</gene>
<protein>
    <recommendedName>
        <fullName evidence="3">DUF6534 domain-containing protein</fullName>
    </recommendedName>
</protein>
<dbReference type="EMBL" id="MU790782">
    <property type="protein sequence ID" value="KAJ3993223.1"/>
    <property type="molecule type" value="Genomic_DNA"/>
</dbReference>
<proteinExistence type="predicted"/>
<reference evidence="4" key="1">
    <citation type="submission" date="2022-08" db="EMBL/GenBank/DDBJ databases">
        <authorList>
            <consortium name="DOE Joint Genome Institute"/>
            <person name="Min B."/>
            <person name="Riley R."/>
            <person name="Sierra-Patev S."/>
            <person name="Naranjo-Ortiz M."/>
            <person name="Looney B."/>
            <person name="Konkel Z."/>
            <person name="Slot J.C."/>
            <person name="Sakamoto Y."/>
            <person name="Steenwyk J.L."/>
            <person name="Rokas A."/>
            <person name="Carro J."/>
            <person name="Camarero S."/>
            <person name="Ferreira P."/>
            <person name="Molpeceres G."/>
            <person name="Ruiz-Duenas F.J."/>
            <person name="Serrano A."/>
            <person name="Henrissat B."/>
            <person name="Drula E."/>
            <person name="Hughes K.W."/>
            <person name="Mata J.L."/>
            <person name="Ishikawa N.K."/>
            <person name="Vargas-Isla R."/>
            <person name="Ushijima S."/>
            <person name="Smith C.A."/>
            <person name="Ahrendt S."/>
            <person name="Andreopoulos W."/>
            <person name="He G."/>
            <person name="Labutti K."/>
            <person name="Lipzen A."/>
            <person name="Ng V."/>
            <person name="Sandor L."/>
            <person name="Barry K."/>
            <person name="Martinez A.T."/>
            <person name="Xiao Y."/>
            <person name="Gibbons J.G."/>
            <person name="Terashima K."/>
            <person name="Hibbett D.S."/>
            <person name="Grigoriev I.V."/>
        </authorList>
    </citation>
    <scope>NUCLEOTIDE SEQUENCE</scope>
    <source>
        <strain evidence="4">TFB10827</strain>
    </source>
</reference>
<accession>A0ABQ8Q323</accession>
<evidence type="ECO:0000259" key="3">
    <source>
        <dbReference type="Pfam" id="PF20152"/>
    </source>
</evidence>
<dbReference type="Proteomes" id="UP001163828">
    <property type="component" value="Unassembled WGS sequence"/>
</dbReference>
<evidence type="ECO:0000313" key="5">
    <source>
        <dbReference type="Proteomes" id="UP001163828"/>
    </source>
</evidence>
<feature type="transmembrane region" description="Helical" evidence="2">
    <location>
        <begin position="218"/>
        <end position="241"/>
    </location>
</feature>
<feature type="region of interest" description="Disordered" evidence="1">
    <location>
        <begin position="294"/>
        <end position="314"/>
    </location>
</feature>
<dbReference type="Pfam" id="PF20152">
    <property type="entry name" value="DUF6534"/>
    <property type="match status" value="1"/>
</dbReference>
<feature type="domain" description="DUF6534" evidence="3">
    <location>
        <begin position="185"/>
        <end position="270"/>
    </location>
</feature>
<keyword evidence="2" id="KW-0812">Transmembrane</keyword>
<organism evidence="4 5">
    <name type="scientific">Lentinula boryana</name>
    <dbReference type="NCBI Taxonomy" id="40481"/>
    <lineage>
        <taxon>Eukaryota</taxon>
        <taxon>Fungi</taxon>
        <taxon>Dikarya</taxon>
        <taxon>Basidiomycota</taxon>
        <taxon>Agaricomycotina</taxon>
        <taxon>Agaricomycetes</taxon>
        <taxon>Agaricomycetidae</taxon>
        <taxon>Agaricales</taxon>
        <taxon>Marasmiineae</taxon>
        <taxon>Omphalotaceae</taxon>
        <taxon>Lentinula</taxon>
    </lineage>
</organism>
<feature type="transmembrane region" description="Helical" evidence="2">
    <location>
        <begin position="113"/>
        <end position="130"/>
    </location>
</feature>
<feature type="transmembrane region" description="Helical" evidence="2">
    <location>
        <begin position="137"/>
        <end position="157"/>
    </location>
</feature>
<keyword evidence="5" id="KW-1185">Reference proteome</keyword>
<feature type="region of interest" description="Disordered" evidence="1">
    <location>
        <begin position="357"/>
        <end position="377"/>
    </location>
</feature>
<evidence type="ECO:0000256" key="1">
    <source>
        <dbReference type="SAM" id="MobiDB-lite"/>
    </source>
</evidence>
<comment type="caution">
    <text evidence="4">The sequence shown here is derived from an EMBL/GenBank/DDBJ whole genome shotgun (WGS) entry which is preliminary data.</text>
</comment>
<feature type="transmembrane region" description="Helical" evidence="2">
    <location>
        <begin position="14"/>
        <end position="35"/>
    </location>
</feature>
<dbReference type="InterPro" id="IPR045339">
    <property type="entry name" value="DUF6534"/>
</dbReference>
<dbReference type="PANTHER" id="PTHR40465:SF1">
    <property type="entry name" value="DUF6534 DOMAIN-CONTAINING PROTEIN"/>
    <property type="match status" value="1"/>
</dbReference>
<name>A0ABQ8Q323_9AGAR</name>
<sequence>MAKHPAEIAQGPMFIGYSFNIVLYGIMITQVYLYFNTFKQDRLWMKILVAGLLLADTVNAIFDAVYLYDSLVIHFDNIAYLGNATWVFATGTLNSSATSSQSIDATRTYLDPAMTALIAGTVQLFFAWRVKILTTNWWIVSIVVLASLTGLVGGLLTAYEVGVTPHFVDFRNFKWSVIMWLAGECFADLVITSVLVWHLPRRKHKTGFQASDELIDRIIRLTVQTGLITAFCATLDLIFFLTDPTGTHLIFNFPLAKLYTNSVMSSLNSRGAWNYSTPHGKLGDSLPTNIITTGDSNRDTLRPNTNTAPPPSPSRVYVHVESHELRDFDVEANHPYRPKGAKQISKSTLFVDTENTASENKSCEESEVDSSVTQIGSPTSAIKHDVCTAPMGLS</sequence>
<dbReference type="PANTHER" id="PTHR40465">
    <property type="entry name" value="CHROMOSOME 1, WHOLE GENOME SHOTGUN SEQUENCE"/>
    <property type="match status" value="1"/>
</dbReference>
<evidence type="ECO:0000313" key="4">
    <source>
        <dbReference type="EMBL" id="KAJ3993223.1"/>
    </source>
</evidence>
<feature type="transmembrane region" description="Helical" evidence="2">
    <location>
        <begin position="47"/>
        <end position="68"/>
    </location>
</feature>
<evidence type="ECO:0000256" key="2">
    <source>
        <dbReference type="SAM" id="Phobius"/>
    </source>
</evidence>